<accession>A0A0A9D9W1</accession>
<reference evidence="1" key="1">
    <citation type="submission" date="2014-09" db="EMBL/GenBank/DDBJ databases">
        <authorList>
            <person name="Magalhaes I.L.F."/>
            <person name="Oliveira U."/>
            <person name="Santos F.R."/>
            <person name="Vidigal T.H.D.A."/>
            <person name="Brescovit A.D."/>
            <person name="Santos A.J."/>
        </authorList>
    </citation>
    <scope>NUCLEOTIDE SEQUENCE</scope>
    <source>
        <tissue evidence="1">Shoot tissue taken approximately 20 cm above the soil surface</tissue>
    </source>
</reference>
<name>A0A0A9D9W1_ARUDO</name>
<sequence>MAFLCPLSTMKFLHSPWTYHKKISLSWEPDAITVPAGLNFMQ</sequence>
<organism evidence="1">
    <name type="scientific">Arundo donax</name>
    <name type="common">Giant reed</name>
    <name type="synonym">Donax arundinaceus</name>
    <dbReference type="NCBI Taxonomy" id="35708"/>
    <lineage>
        <taxon>Eukaryota</taxon>
        <taxon>Viridiplantae</taxon>
        <taxon>Streptophyta</taxon>
        <taxon>Embryophyta</taxon>
        <taxon>Tracheophyta</taxon>
        <taxon>Spermatophyta</taxon>
        <taxon>Magnoliopsida</taxon>
        <taxon>Liliopsida</taxon>
        <taxon>Poales</taxon>
        <taxon>Poaceae</taxon>
        <taxon>PACMAD clade</taxon>
        <taxon>Arundinoideae</taxon>
        <taxon>Arundineae</taxon>
        <taxon>Arundo</taxon>
    </lineage>
</organism>
<protein>
    <submittedName>
        <fullName evidence="1">Uncharacterized protein</fullName>
    </submittedName>
</protein>
<proteinExistence type="predicted"/>
<reference evidence="1" key="2">
    <citation type="journal article" date="2015" name="Data Brief">
        <title>Shoot transcriptome of the giant reed, Arundo donax.</title>
        <authorList>
            <person name="Barrero R.A."/>
            <person name="Guerrero F.D."/>
            <person name="Moolhuijzen P."/>
            <person name="Goolsby J.A."/>
            <person name="Tidwell J."/>
            <person name="Bellgard S.E."/>
            <person name="Bellgard M.I."/>
        </authorList>
    </citation>
    <scope>NUCLEOTIDE SEQUENCE</scope>
    <source>
        <tissue evidence="1">Shoot tissue taken approximately 20 cm above the soil surface</tissue>
    </source>
</reference>
<evidence type="ECO:0000313" key="1">
    <source>
        <dbReference type="EMBL" id="JAD84571.1"/>
    </source>
</evidence>
<dbReference type="AlphaFoldDB" id="A0A0A9D9W1"/>
<dbReference type="EMBL" id="GBRH01213324">
    <property type="protein sequence ID" value="JAD84571.1"/>
    <property type="molecule type" value="Transcribed_RNA"/>
</dbReference>